<dbReference type="InterPro" id="IPR002110">
    <property type="entry name" value="Ankyrin_rpt"/>
</dbReference>
<dbReference type="PROSITE" id="PS50297">
    <property type="entry name" value="ANK_REP_REGION"/>
    <property type="match status" value="1"/>
</dbReference>
<feature type="repeat" description="ANK" evidence="3">
    <location>
        <begin position="349"/>
        <end position="377"/>
    </location>
</feature>
<proteinExistence type="predicted"/>
<dbReference type="InterPro" id="IPR036770">
    <property type="entry name" value="Ankyrin_rpt-contain_sf"/>
</dbReference>
<gene>
    <name evidence="4" type="ORF">RRF57_012511</name>
</gene>
<keyword evidence="2 3" id="KW-0040">ANK repeat</keyword>
<dbReference type="AlphaFoldDB" id="A0AAN7V5Q0"/>
<evidence type="ECO:0000313" key="4">
    <source>
        <dbReference type="EMBL" id="KAK5636799.1"/>
    </source>
</evidence>
<dbReference type="SMART" id="SM00248">
    <property type="entry name" value="ANK"/>
    <property type="match status" value="4"/>
</dbReference>
<dbReference type="Proteomes" id="UP001305414">
    <property type="component" value="Unassembled WGS sequence"/>
</dbReference>
<organism evidence="4 5">
    <name type="scientific">Xylaria bambusicola</name>
    <dbReference type="NCBI Taxonomy" id="326684"/>
    <lineage>
        <taxon>Eukaryota</taxon>
        <taxon>Fungi</taxon>
        <taxon>Dikarya</taxon>
        <taxon>Ascomycota</taxon>
        <taxon>Pezizomycotina</taxon>
        <taxon>Sordariomycetes</taxon>
        <taxon>Xylariomycetidae</taxon>
        <taxon>Xylariales</taxon>
        <taxon>Xylariaceae</taxon>
        <taxon>Xylaria</taxon>
    </lineage>
</organism>
<evidence type="ECO:0000313" key="5">
    <source>
        <dbReference type="Proteomes" id="UP001305414"/>
    </source>
</evidence>
<dbReference type="GO" id="GO:0005634">
    <property type="term" value="C:nucleus"/>
    <property type="evidence" value="ECO:0007669"/>
    <property type="project" value="TreeGrafter"/>
</dbReference>
<evidence type="ECO:0000256" key="3">
    <source>
        <dbReference type="PROSITE-ProRule" id="PRU00023"/>
    </source>
</evidence>
<evidence type="ECO:0000256" key="1">
    <source>
        <dbReference type="ARBA" id="ARBA00022737"/>
    </source>
</evidence>
<name>A0AAN7V5Q0_9PEZI</name>
<dbReference type="InterPro" id="IPR050776">
    <property type="entry name" value="Ank_Repeat/CDKN_Inhibitor"/>
</dbReference>
<keyword evidence="1" id="KW-0677">Repeat</keyword>
<protein>
    <submittedName>
        <fullName evidence="4">Uncharacterized protein</fullName>
    </submittedName>
</protein>
<feature type="repeat" description="ANK" evidence="3">
    <location>
        <begin position="379"/>
        <end position="411"/>
    </location>
</feature>
<comment type="caution">
    <text evidence="4">The sequence shown here is derived from an EMBL/GenBank/DDBJ whole genome shotgun (WGS) entry which is preliminary data.</text>
</comment>
<dbReference type="Gene3D" id="1.25.40.20">
    <property type="entry name" value="Ankyrin repeat-containing domain"/>
    <property type="match status" value="2"/>
</dbReference>
<reference evidence="4 5" key="1">
    <citation type="submission" date="2023-10" db="EMBL/GenBank/DDBJ databases">
        <title>Draft genome sequence of Xylaria bambusicola isolate GMP-LS, the root and basal stem rot pathogen of sugarcane in Indonesia.</title>
        <authorList>
            <person name="Selvaraj P."/>
            <person name="Muralishankar V."/>
            <person name="Muruganantham S."/>
            <person name="Sp S."/>
            <person name="Haryani S."/>
            <person name="Lau K.J.X."/>
            <person name="Naqvi N.I."/>
        </authorList>
    </citation>
    <scope>NUCLEOTIDE SEQUENCE [LARGE SCALE GENOMIC DNA]</scope>
    <source>
        <strain evidence="4">GMP-LS</strain>
    </source>
</reference>
<accession>A0AAN7V5Q0</accession>
<dbReference type="SUPFAM" id="SSF48403">
    <property type="entry name" value="Ankyrin repeat"/>
    <property type="match status" value="1"/>
</dbReference>
<dbReference type="Pfam" id="PF00023">
    <property type="entry name" value="Ank"/>
    <property type="match status" value="1"/>
</dbReference>
<dbReference type="PANTHER" id="PTHR24201">
    <property type="entry name" value="ANK_REP_REGION DOMAIN-CONTAINING PROTEIN"/>
    <property type="match status" value="1"/>
</dbReference>
<dbReference type="PROSITE" id="PS50088">
    <property type="entry name" value="ANK_REPEAT"/>
    <property type="match status" value="2"/>
</dbReference>
<dbReference type="EMBL" id="JAWHQM010000078">
    <property type="protein sequence ID" value="KAK5636799.1"/>
    <property type="molecule type" value="Genomic_DNA"/>
</dbReference>
<sequence length="466" mass="53023">MGYLPTELFHKILVFSIIARSLQHPYRGTARALRLKLVSKAFYHAFQPALFESRVLDDFGSRDSLVFWPTRRHYGGDQLWHSYLIFRVHNETDPNVGRFVDIRQTARELCDLTGAPYDETAAGLCRLLLDTGTRCPGKREDWVDSDGRRMDPTHPRLNLLSAAAYFGYLDLAKQLLADGCCPTHHDLFPSAMQLAAFAGHADMVLLFQEHLPPIDDEYTGNAFSDWKVNTGLVAVEGAALRGDVDMLRLAISPPSRPELRESHFSGLDLGNLDYNTNGRLVLVSALLMTGSWDVMLYIRSLLYSIYPLDAARLLKETAQRGSKDIVQRILDDLDQWVVEEYINRFTIDPLTFATRAYHEDIVELLLERGIDPNEFNKIDRETPLSAAAAVGSMRMLRKLMEYGANSDGDKKQQILMLKRALLVEQTEMVNFFYDQGLLSRKCPESIREQIKEEGLESMTELLKRWG</sequence>
<keyword evidence="5" id="KW-1185">Reference proteome</keyword>
<dbReference type="PANTHER" id="PTHR24201:SF16">
    <property type="entry name" value="ANKYRIN-1-LIKE-RELATED"/>
    <property type="match status" value="1"/>
</dbReference>
<evidence type="ECO:0000256" key="2">
    <source>
        <dbReference type="ARBA" id="ARBA00023043"/>
    </source>
</evidence>